<dbReference type="InterPro" id="IPR000639">
    <property type="entry name" value="Epox_hydrolase-like"/>
</dbReference>
<keyword evidence="2" id="KW-0378">Hydrolase</keyword>
<accession>A0ABT4BC07</accession>
<organism evidence="2 3">
    <name type="scientific">Paractinoplanes pyxinae</name>
    <dbReference type="NCBI Taxonomy" id="2997416"/>
    <lineage>
        <taxon>Bacteria</taxon>
        <taxon>Bacillati</taxon>
        <taxon>Actinomycetota</taxon>
        <taxon>Actinomycetes</taxon>
        <taxon>Micromonosporales</taxon>
        <taxon>Micromonosporaceae</taxon>
        <taxon>Paractinoplanes</taxon>
    </lineage>
</organism>
<keyword evidence="3" id="KW-1185">Reference proteome</keyword>
<name>A0ABT4BC07_9ACTN</name>
<dbReference type="InterPro" id="IPR029058">
    <property type="entry name" value="AB_hydrolase_fold"/>
</dbReference>
<dbReference type="Gene3D" id="3.40.50.1820">
    <property type="entry name" value="alpha/beta hydrolase"/>
    <property type="match status" value="1"/>
</dbReference>
<proteinExistence type="predicted"/>
<sequence>MLHVHHFGDDNGTPVVALHGLTGHGGRFRALAEKHLPGVRVHAPDLRGHGRSTTYPPWTFEQHAADIIEVLDDLGLDRAVITGHSLGATIAVHLARLAPDRVDRLILLDPGLALPPPLAEERATAALDPPTFDTPEQAAGERALYWPPEAAHLVDDEVRDHLTRHDDGRWRWRYSIPMVAAGYSELARPAVTPPAGTNTTLVVALRSKAVPPGYADMCGDELKSDFRLVELDCGHQIHLERPAEAAALISGTA</sequence>
<evidence type="ECO:0000313" key="2">
    <source>
        <dbReference type="EMBL" id="MCY1143350.1"/>
    </source>
</evidence>
<dbReference type="InterPro" id="IPR050266">
    <property type="entry name" value="AB_hydrolase_sf"/>
</dbReference>
<dbReference type="PANTHER" id="PTHR43798">
    <property type="entry name" value="MONOACYLGLYCEROL LIPASE"/>
    <property type="match status" value="1"/>
</dbReference>
<evidence type="ECO:0000259" key="1">
    <source>
        <dbReference type="Pfam" id="PF00561"/>
    </source>
</evidence>
<dbReference type="InterPro" id="IPR000073">
    <property type="entry name" value="AB_hydrolase_1"/>
</dbReference>
<dbReference type="Proteomes" id="UP001151002">
    <property type="component" value="Unassembled WGS sequence"/>
</dbReference>
<dbReference type="PRINTS" id="PR00412">
    <property type="entry name" value="EPOXHYDRLASE"/>
</dbReference>
<dbReference type="Pfam" id="PF00561">
    <property type="entry name" value="Abhydrolase_1"/>
    <property type="match status" value="1"/>
</dbReference>
<dbReference type="GO" id="GO:0016787">
    <property type="term" value="F:hydrolase activity"/>
    <property type="evidence" value="ECO:0007669"/>
    <property type="project" value="UniProtKB-KW"/>
</dbReference>
<evidence type="ECO:0000313" key="3">
    <source>
        <dbReference type="Proteomes" id="UP001151002"/>
    </source>
</evidence>
<dbReference type="PANTHER" id="PTHR43798:SF33">
    <property type="entry name" value="HYDROLASE, PUTATIVE (AFU_ORTHOLOGUE AFUA_2G14860)-RELATED"/>
    <property type="match status" value="1"/>
</dbReference>
<dbReference type="SUPFAM" id="SSF53474">
    <property type="entry name" value="alpha/beta-Hydrolases"/>
    <property type="match status" value="1"/>
</dbReference>
<comment type="caution">
    <text evidence="2">The sequence shown here is derived from an EMBL/GenBank/DDBJ whole genome shotgun (WGS) entry which is preliminary data.</text>
</comment>
<feature type="domain" description="AB hydrolase-1" evidence="1">
    <location>
        <begin position="14"/>
        <end position="242"/>
    </location>
</feature>
<gene>
    <name evidence="2" type="ORF">OWR29_35590</name>
</gene>
<dbReference type="PRINTS" id="PR00111">
    <property type="entry name" value="ABHYDROLASE"/>
</dbReference>
<reference evidence="2" key="1">
    <citation type="submission" date="2022-11" db="EMBL/GenBank/DDBJ databases">
        <authorList>
            <person name="Somphong A."/>
            <person name="Phongsopitanun W."/>
        </authorList>
    </citation>
    <scope>NUCLEOTIDE SEQUENCE</scope>
    <source>
        <strain evidence="2">Pm04-4</strain>
    </source>
</reference>
<dbReference type="EMBL" id="JAPNTZ010000015">
    <property type="protein sequence ID" value="MCY1143350.1"/>
    <property type="molecule type" value="Genomic_DNA"/>
</dbReference>
<protein>
    <submittedName>
        <fullName evidence="2">Alpha/beta hydrolase</fullName>
    </submittedName>
</protein>
<dbReference type="RefSeq" id="WP_267567880.1">
    <property type="nucleotide sequence ID" value="NZ_JAPNTZ010000015.1"/>
</dbReference>